<gene>
    <name evidence="2" type="ORF">CHM34_09465</name>
</gene>
<evidence type="ECO:0000256" key="1">
    <source>
        <dbReference type="SAM" id="Phobius"/>
    </source>
</evidence>
<proteinExistence type="predicted"/>
<evidence type="ECO:0000313" key="3">
    <source>
        <dbReference type="Proteomes" id="UP000215459"/>
    </source>
</evidence>
<protein>
    <submittedName>
        <fullName evidence="2">Uncharacterized protein</fullName>
    </submittedName>
</protein>
<keyword evidence="1" id="KW-1133">Transmembrane helix</keyword>
<feature type="transmembrane region" description="Helical" evidence="1">
    <location>
        <begin position="12"/>
        <end position="32"/>
    </location>
</feature>
<dbReference type="SUPFAM" id="SSF51445">
    <property type="entry name" value="(Trans)glycosidases"/>
    <property type="match status" value="1"/>
</dbReference>
<name>A0A235B7X7_9BACL</name>
<keyword evidence="1" id="KW-0472">Membrane</keyword>
<keyword evidence="1" id="KW-0812">Transmembrane</keyword>
<dbReference type="OrthoDB" id="3494876at2"/>
<evidence type="ECO:0000313" key="2">
    <source>
        <dbReference type="EMBL" id="OYD07695.1"/>
    </source>
</evidence>
<dbReference type="InterPro" id="IPR017853">
    <property type="entry name" value="GH"/>
</dbReference>
<comment type="caution">
    <text evidence="2">The sequence shown here is derived from an EMBL/GenBank/DDBJ whole genome shotgun (WGS) entry which is preliminary data.</text>
</comment>
<dbReference type="RefSeq" id="WP_094264366.1">
    <property type="nucleotide sequence ID" value="NZ_NOWF01000005.1"/>
</dbReference>
<keyword evidence="3" id="KW-1185">Reference proteome</keyword>
<accession>A0A235B7X7</accession>
<dbReference type="AlphaFoldDB" id="A0A235B7X7"/>
<sequence length="558" mass="65084">MSPVPPFRHKRPFFLIGILLWTTMGLCLYPALFPDREVFASGVEFDTSQPVLGDYAGEIREPFPRADGLHHLDTPRMIEKLHRLGVNTYFYLIWHQRSDWDDLRREFLPAAKKEGIDVWVYLVPPSEARGKASEPYGTDFIAWFRAIGRLSRSFDNLKGVVIDDFNHNLSFFTPAYVKRMRKSGHSANPELRFYPQIYYPSIRAGLIHRYRPFIDGVVMTFRDGKYRNTHRTHDLEQQIERVHNLLRPEKLPFILMIHASKLSATPANPSVPYVKKSLQTGIDRLHRGHIQGLVTYVLQKEWFPEKKDRSAYAGYGYGSLFISPGTGPPSGGNGEIKQIIRPEKNETYRLAFSHFDVYPHSLSKGEYVKQLLIDGRIVWERDVKARQPERWYREQVNLTDHLKGKKEAVLTLRLLRKKNRSKAWLYTGFDHLEPRGFRLTDPGFELNRGWFYLTSHPSVIGDTIMFDPQRRLRVYLTAMTLFTSYDLYREIQQVHPAWKKTADRALTGVIEEERETAKAALEELVQKLINHRNLSPDRRKALLNQCRKLDHLLTIQLT</sequence>
<reference evidence="2 3" key="1">
    <citation type="submission" date="2017-07" db="EMBL/GenBank/DDBJ databases">
        <title>The genome sequence of Paludifilum halophilum highlights mechanisms for microbial adaptation to high salt environemnts.</title>
        <authorList>
            <person name="Belbahri L."/>
        </authorList>
    </citation>
    <scope>NUCLEOTIDE SEQUENCE [LARGE SCALE GENOMIC DNA]</scope>
    <source>
        <strain evidence="2 3">DSM 102817</strain>
    </source>
</reference>
<dbReference type="EMBL" id="NOWF01000005">
    <property type="protein sequence ID" value="OYD07695.1"/>
    <property type="molecule type" value="Genomic_DNA"/>
</dbReference>
<organism evidence="2 3">
    <name type="scientific">Paludifilum halophilum</name>
    <dbReference type="NCBI Taxonomy" id="1642702"/>
    <lineage>
        <taxon>Bacteria</taxon>
        <taxon>Bacillati</taxon>
        <taxon>Bacillota</taxon>
        <taxon>Bacilli</taxon>
        <taxon>Bacillales</taxon>
        <taxon>Thermoactinomycetaceae</taxon>
        <taxon>Paludifilum</taxon>
    </lineage>
</organism>
<dbReference type="Proteomes" id="UP000215459">
    <property type="component" value="Unassembled WGS sequence"/>
</dbReference>